<dbReference type="Gene3D" id="3.40.50.300">
    <property type="entry name" value="P-loop containing nucleotide triphosphate hydrolases"/>
    <property type="match status" value="1"/>
</dbReference>
<reference evidence="4 5" key="2">
    <citation type="journal article" date="2012" name="Open Biol.">
        <title>Characteristics of nucleosomes and linker DNA regions on the genome of the basidiomycete Mixia osmundae revealed by mono- and dinucleosome mapping.</title>
        <authorList>
            <person name="Nishida H."/>
            <person name="Kondo S."/>
            <person name="Matsumoto T."/>
            <person name="Suzuki Y."/>
            <person name="Yoshikawa H."/>
            <person name="Taylor T.D."/>
            <person name="Sugiyama J."/>
        </authorList>
    </citation>
    <scope>NUCLEOTIDE SEQUENCE [LARGE SCALE GENOMIC DNA]</scope>
    <source>
        <strain evidence="5">CBS 9802 / IAM 14324 / JCM 22182 / KY 12970</strain>
    </source>
</reference>
<dbReference type="STRING" id="764103.G7E8L2"/>
<dbReference type="InterPro" id="IPR020849">
    <property type="entry name" value="Small_GTPase_Ras-type"/>
</dbReference>
<dbReference type="PROSITE" id="PS51419">
    <property type="entry name" value="RAB"/>
    <property type="match status" value="1"/>
</dbReference>
<dbReference type="EMBL" id="BABT02000220">
    <property type="protein sequence ID" value="GAA99480.1"/>
    <property type="molecule type" value="Genomic_DNA"/>
</dbReference>
<dbReference type="SMART" id="SM00174">
    <property type="entry name" value="RHO"/>
    <property type="match status" value="1"/>
</dbReference>
<dbReference type="SMART" id="SM00173">
    <property type="entry name" value="RAS"/>
    <property type="match status" value="1"/>
</dbReference>
<keyword evidence="5" id="KW-1185">Reference proteome</keyword>
<evidence type="ECO:0000256" key="3">
    <source>
        <dbReference type="ARBA" id="ARBA00023134"/>
    </source>
</evidence>
<accession>G7E8L2</accession>
<dbReference type="NCBIfam" id="TIGR00231">
    <property type="entry name" value="small_GTP"/>
    <property type="match status" value="1"/>
</dbReference>
<dbReference type="AlphaFoldDB" id="G7E8L2"/>
<dbReference type="InterPro" id="IPR005225">
    <property type="entry name" value="Small_GTP-bd"/>
</dbReference>
<sequence length="187" mass="21444">MRDYKIVILGKSALTIRFVYDNFVEKYDPTIEDSFRTVAMVDGYRCQVELLDTAGTEQFMALHSLYMKSGDGFVLAFSLTSLDSINELQTIREQILRTKEAEGLTPEEVPLVLVGNKCDLVHERQVPREVGIQLSQAWAKPYYEASARHKINVEELFEDILRQVVRQNPPGQTGKKKRKLFSRCNVL</sequence>
<protein>
    <submittedName>
        <fullName evidence="4">Uncharacterized protein</fullName>
    </submittedName>
</protein>
<evidence type="ECO:0000256" key="2">
    <source>
        <dbReference type="ARBA" id="ARBA00022741"/>
    </source>
</evidence>
<dbReference type="Pfam" id="PF00071">
    <property type="entry name" value="Ras"/>
    <property type="match status" value="1"/>
</dbReference>
<dbReference type="SUPFAM" id="SSF52540">
    <property type="entry name" value="P-loop containing nucleoside triphosphate hydrolases"/>
    <property type="match status" value="1"/>
</dbReference>
<name>G7E8L2_MIXOS</name>
<proteinExistence type="predicted"/>
<dbReference type="Proteomes" id="UP000009131">
    <property type="component" value="Unassembled WGS sequence"/>
</dbReference>
<gene>
    <name evidence="4" type="primary">Mo06180</name>
    <name evidence="4" type="ORF">E5Q_06180</name>
</gene>
<dbReference type="GO" id="GO:0005886">
    <property type="term" value="C:plasma membrane"/>
    <property type="evidence" value="ECO:0007669"/>
    <property type="project" value="UniProtKB-SubCell"/>
</dbReference>
<dbReference type="GO" id="GO:0003924">
    <property type="term" value="F:GTPase activity"/>
    <property type="evidence" value="ECO:0007669"/>
    <property type="project" value="InterPro"/>
</dbReference>
<dbReference type="HOGENOM" id="CLU_041217_9_8_1"/>
<evidence type="ECO:0000313" key="4">
    <source>
        <dbReference type="EMBL" id="GAA99480.1"/>
    </source>
</evidence>
<dbReference type="InParanoid" id="G7E8L2"/>
<evidence type="ECO:0000313" key="5">
    <source>
        <dbReference type="Proteomes" id="UP000009131"/>
    </source>
</evidence>
<dbReference type="GO" id="GO:0005525">
    <property type="term" value="F:GTP binding"/>
    <property type="evidence" value="ECO:0007669"/>
    <property type="project" value="UniProtKB-KW"/>
</dbReference>
<keyword evidence="3" id="KW-0342">GTP-binding</keyword>
<keyword evidence="2" id="KW-0547">Nucleotide-binding</keyword>
<dbReference type="PANTHER" id="PTHR24070">
    <property type="entry name" value="RAS, DI-RAS, AND RHEB FAMILY MEMBERS OF SMALL GTPASE SUPERFAMILY"/>
    <property type="match status" value="1"/>
</dbReference>
<reference evidence="4 5" key="1">
    <citation type="journal article" date="2011" name="J. Gen. Appl. Microbiol.">
        <title>Draft genome sequencing of the enigmatic basidiomycete Mixia osmundae.</title>
        <authorList>
            <person name="Nishida H."/>
            <person name="Nagatsuka Y."/>
            <person name="Sugiyama J."/>
        </authorList>
    </citation>
    <scope>NUCLEOTIDE SEQUENCE [LARGE SCALE GENOMIC DNA]</scope>
    <source>
        <strain evidence="5">CBS 9802 / IAM 14324 / JCM 22182 / KY 12970</strain>
    </source>
</reference>
<dbReference type="PROSITE" id="PS51421">
    <property type="entry name" value="RAS"/>
    <property type="match status" value="1"/>
</dbReference>
<comment type="caution">
    <text evidence="4">The sequence shown here is derived from an EMBL/GenBank/DDBJ whole genome shotgun (WGS) entry which is preliminary data.</text>
</comment>
<dbReference type="eggNOG" id="KOG0395">
    <property type="taxonomic scope" value="Eukaryota"/>
</dbReference>
<organism evidence="4 5">
    <name type="scientific">Mixia osmundae (strain CBS 9802 / IAM 14324 / JCM 22182 / KY 12970)</name>
    <dbReference type="NCBI Taxonomy" id="764103"/>
    <lineage>
        <taxon>Eukaryota</taxon>
        <taxon>Fungi</taxon>
        <taxon>Dikarya</taxon>
        <taxon>Basidiomycota</taxon>
        <taxon>Pucciniomycotina</taxon>
        <taxon>Mixiomycetes</taxon>
        <taxon>Mixiales</taxon>
        <taxon>Mixiaceae</taxon>
        <taxon>Mixia</taxon>
    </lineage>
</organism>
<dbReference type="GO" id="GO:0007165">
    <property type="term" value="P:signal transduction"/>
    <property type="evidence" value="ECO:0007669"/>
    <property type="project" value="InterPro"/>
</dbReference>
<dbReference type="RefSeq" id="XP_014568710.1">
    <property type="nucleotide sequence ID" value="XM_014713224.1"/>
</dbReference>
<dbReference type="InterPro" id="IPR027417">
    <property type="entry name" value="P-loop_NTPase"/>
</dbReference>
<evidence type="ECO:0000256" key="1">
    <source>
        <dbReference type="ARBA" id="ARBA00004342"/>
    </source>
</evidence>
<dbReference type="PRINTS" id="PR00449">
    <property type="entry name" value="RASTRNSFRMNG"/>
</dbReference>
<dbReference type="OMA" id="EYKLVVM"/>
<comment type="subcellular location">
    <subcellularLocation>
        <location evidence="1">Cell membrane</location>
        <topology evidence="1">Lipid-anchor</topology>
        <orientation evidence="1">Cytoplasmic side</orientation>
    </subcellularLocation>
</comment>
<dbReference type="SMART" id="SM00175">
    <property type="entry name" value="RAB"/>
    <property type="match status" value="1"/>
</dbReference>
<dbReference type="InterPro" id="IPR001806">
    <property type="entry name" value="Small_GTPase"/>
</dbReference>
<dbReference type="OrthoDB" id="5976022at2759"/>